<dbReference type="PANTHER" id="PTHR13622:SF8">
    <property type="entry name" value="THIAMIN PYROPHOSPHOKINASE 1"/>
    <property type="match status" value="1"/>
</dbReference>
<dbReference type="AlphaFoldDB" id="A0A369JUE0"/>
<keyword evidence="3" id="KW-1185">Reference proteome</keyword>
<dbReference type="InterPro" id="IPR015797">
    <property type="entry name" value="NUDIX_hydrolase-like_dom_sf"/>
</dbReference>
<dbReference type="STRING" id="39966.A0A369JUE0"/>
<dbReference type="PROSITE" id="PS51462">
    <property type="entry name" value="NUDIX"/>
    <property type="match status" value="1"/>
</dbReference>
<comment type="caution">
    <text evidence="2">The sequence shown here is derived from an EMBL/GenBank/DDBJ whole genome shotgun (WGS) entry which is preliminary data.</text>
</comment>
<dbReference type="InParanoid" id="A0A369JUE0"/>
<protein>
    <submittedName>
        <fullName evidence="2">Thiamine pyrophosphokinase</fullName>
    </submittedName>
</protein>
<dbReference type="InterPro" id="IPR000086">
    <property type="entry name" value="NUDIX_hydrolase_dom"/>
</dbReference>
<dbReference type="GO" id="GO:0016301">
    <property type="term" value="F:kinase activity"/>
    <property type="evidence" value="ECO:0007669"/>
    <property type="project" value="UniProtKB-KW"/>
</dbReference>
<evidence type="ECO:0000313" key="3">
    <source>
        <dbReference type="Proteomes" id="UP000076154"/>
    </source>
</evidence>
<dbReference type="Pfam" id="PF00293">
    <property type="entry name" value="NUDIX"/>
    <property type="match status" value="1"/>
</dbReference>
<name>A0A369JUE0_HYPMA</name>
<proteinExistence type="predicted"/>
<dbReference type="EMBL" id="LUEZ02000046">
    <property type="protein sequence ID" value="RDB23313.1"/>
    <property type="molecule type" value="Genomic_DNA"/>
</dbReference>
<dbReference type="PANTHER" id="PTHR13622">
    <property type="entry name" value="THIAMIN PYROPHOSPHOKINASE"/>
    <property type="match status" value="1"/>
</dbReference>
<evidence type="ECO:0000259" key="1">
    <source>
        <dbReference type="PROSITE" id="PS51462"/>
    </source>
</evidence>
<dbReference type="CDD" id="cd03676">
    <property type="entry name" value="NUDIX_Tnr3_like"/>
    <property type="match status" value="1"/>
</dbReference>
<dbReference type="InterPro" id="IPR031804">
    <property type="entry name" value="DUF4743"/>
</dbReference>
<dbReference type="OrthoDB" id="10261522at2759"/>
<organism evidence="2 3">
    <name type="scientific">Hypsizygus marmoreus</name>
    <name type="common">White beech mushroom</name>
    <name type="synonym">Agaricus marmoreus</name>
    <dbReference type="NCBI Taxonomy" id="39966"/>
    <lineage>
        <taxon>Eukaryota</taxon>
        <taxon>Fungi</taxon>
        <taxon>Dikarya</taxon>
        <taxon>Basidiomycota</taxon>
        <taxon>Agaricomycotina</taxon>
        <taxon>Agaricomycetes</taxon>
        <taxon>Agaricomycetidae</taxon>
        <taxon>Agaricales</taxon>
        <taxon>Tricholomatineae</taxon>
        <taxon>Lyophyllaceae</taxon>
        <taxon>Hypsizygus</taxon>
    </lineage>
</organism>
<dbReference type="SUPFAM" id="SSF55811">
    <property type="entry name" value="Nudix"/>
    <property type="match status" value="1"/>
</dbReference>
<dbReference type="Pfam" id="PF15916">
    <property type="entry name" value="DUF4743"/>
    <property type="match status" value="1"/>
</dbReference>
<evidence type="ECO:0000313" key="2">
    <source>
        <dbReference type="EMBL" id="RDB23313.1"/>
    </source>
</evidence>
<dbReference type="Proteomes" id="UP000076154">
    <property type="component" value="Unassembled WGS sequence"/>
</dbReference>
<dbReference type="Gene3D" id="3.90.79.10">
    <property type="entry name" value="Nucleoside Triphosphate Pyrophosphohydrolase"/>
    <property type="match status" value="1"/>
</dbReference>
<gene>
    <name evidence="2" type="primary">tnr3</name>
    <name evidence="2" type="ORF">Hypma_009140</name>
</gene>
<dbReference type="GO" id="GO:0044715">
    <property type="term" value="F:8-oxo-dGDP phosphatase activity"/>
    <property type="evidence" value="ECO:0007669"/>
    <property type="project" value="TreeGrafter"/>
</dbReference>
<reference evidence="2" key="1">
    <citation type="submission" date="2018-04" db="EMBL/GenBank/DDBJ databases">
        <title>Whole genome sequencing of Hypsizygus marmoreus.</title>
        <authorList>
            <person name="Choi I.-G."/>
            <person name="Min B."/>
            <person name="Kim J.-G."/>
            <person name="Kim S."/>
            <person name="Oh Y.-L."/>
            <person name="Kong W.-S."/>
            <person name="Park H."/>
            <person name="Jeong J."/>
            <person name="Song E.-S."/>
        </authorList>
    </citation>
    <scope>NUCLEOTIDE SEQUENCE [LARGE SCALE GENOMIC DNA]</scope>
    <source>
        <strain evidence="2">51987-8</strain>
    </source>
</reference>
<feature type="domain" description="Nudix hydrolase" evidence="1">
    <location>
        <begin position="211"/>
        <end position="361"/>
    </location>
</feature>
<accession>A0A369JUE0</accession>
<sequence>MLATLFRSSLNWSPTSIATKTQGTLYARLYHRQHRPDPLHLPAGHRSLLPLVLSSSNLVLQASGSIVGTRMEDGTASKQEPVVPFFLSVPTSEQRPTGFLRQEVLKAIQGDHGNHKSEGKNSPWHLQYSPAGDILSISFAEWVNKGGKYARTMHMERLVQEWRHKQIFPDILRGWSNEAYPVYHHAPVESDTKYGGNPVAFAIERAALPLFGFANFGCLLTAYFRSPETGKTMLWIPRRSITKRTWPGKLDVTVGGGISLGDTALSTIVRECAEEALLDTTYVHDNVRPVGVLPFPNRSPTGWILPGLYYLYDLLLPADGSIVPRTNVADGEVESFELMGAETVLQNLLEGRFKASSALAIVDFLIRHGLITEASDSRYVDVCRLLKGDFTLPVPWQ</sequence>